<sequence>MLPTTLPMPPHWPLPSRSDPQGPIPGALSSLRPQETFMITIPGQLAIKTIHGRNGDFNVGRLATSIGEFVVKNAELDQYREGKYDGDFVIVEIRPSTYNANGRMVIEIRAHLGGMTLSNIDALSRDEARRLSPQEVDPIDEEAQAPAPATPPAKPKAKPRSPRDPLVDTTPFGSEPAPVSAAASAEADDAALFGALWPLGETVKLDATVDRRVLRQQRDRLDKLGYEFAPLSQDWHLQAA</sequence>
<name>A0A894X9Q6_PSEAI</name>
<reference evidence="2" key="1">
    <citation type="journal article" name="Microorganisms">
        <title>Unravelling the Features of Success of VIM-Producing ST111 and ST235 Pseudomonas aeruginosa in a Greek Hospital.</title>
        <authorList>
            <person name="Papagiannitsis C.C."/>
            <person name="Verra A."/>
            <person name="Galani V."/>
            <person name="Xitsas S."/>
            <person name="Bitar I."/>
            <person name="Hrabak J."/>
            <person name="Petinaki E."/>
        </authorList>
    </citation>
    <scope>NUCLEOTIDE SEQUENCE</scope>
    <source>
        <strain evidence="2">Pae9047-Lar</strain>
    </source>
</reference>
<accession>A0A894X9Q6</accession>
<feature type="region of interest" description="Disordered" evidence="1">
    <location>
        <begin position="1"/>
        <end position="28"/>
    </location>
</feature>
<dbReference type="InterPro" id="IPR021693">
    <property type="entry name" value="DUF3275"/>
</dbReference>
<feature type="region of interest" description="Disordered" evidence="1">
    <location>
        <begin position="135"/>
        <end position="183"/>
    </location>
</feature>
<evidence type="ECO:0000256" key="1">
    <source>
        <dbReference type="SAM" id="MobiDB-lite"/>
    </source>
</evidence>
<evidence type="ECO:0000313" key="2">
    <source>
        <dbReference type="EMBL" id="QRX85395.1"/>
    </source>
</evidence>
<proteinExistence type="predicted"/>
<dbReference type="AlphaFoldDB" id="A0A894X9Q6"/>
<feature type="compositionally biased region" description="Pro residues" evidence="1">
    <location>
        <begin position="1"/>
        <end position="13"/>
    </location>
</feature>
<dbReference type="Pfam" id="PF11679">
    <property type="entry name" value="DUF3275"/>
    <property type="match status" value="1"/>
</dbReference>
<organism evidence="2">
    <name type="scientific">Pseudomonas aeruginosa</name>
    <dbReference type="NCBI Taxonomy" id="287"/>
    <lineage>
        <taxon>Bacteria</taxon>
        <taxon>Pseudomonadati</taxon>
        <taxon>Pseudomonadota</taxon>
        <taxon>Gammaproteobacteria</taxon>
        <taxon>Pseudomonadales</taxon>
        <taxon>Pseudomonadaceae</taxon>
        <taxon>Pseudomonas</taxon>
    </lineage>
</organism>
<protein>
    <recommendedName>
        <fullName evidence="3">DUF3275 family protein</fullName>
    </recommendedName>
</protein>
<dbReference type="EMBL" id="MT437279">
    <property type="protein sequence ID" value="QRX85395.1"/>
    <property type="molecule type" value="Genomic_DNA"/>
</dbReference>
<evidence type="ECO:0008006" key="3">
    <source>
        <dbReference type="Google" id="ProtNLM"/>
    </source>
</evidence>